<reference evidence="10 11" key="1">
    <citation type="submission" date="2017-02" db="EMBL/GenBank/DDBJ databases">
        <authorList>
            <person name="Peterson S.W."/>
        </authorList>
    </citation>
    <scope>NUCLEOTIDE SEQUENCE [LARGE SCALE GENOMIC DNA]</scope>
    <source>
        <strain evidence="10 11">LMG 22410</strain>
    </source>
</reference>
<accession>A0A1R4GI38</accession>
<evidence type="ECO:0000256" key="6">
    <source>
        <dbReference type="ARBA" id="ARBA00023136"/>
    </source>
</evidence>
<feature type="transmembrane region" description="Helical" evidence="7">
    <location>
        <begin position="178"/>
        <end position="197"/>
    </location>
</feature>
<dbReference type="Proteomes" id="UP000195787">
    <property type="component" value="Unassembled WGS sequence"/>
</dbReference>
<dbReference type="InterPro" id="IPR039421">
    <property type="entry name" value="Type_1_exporter"/>
</dbReference>
<dbReference type="PANTHER" id="PTHR43394:SF1">
    <property type="entry name" value="ATP-BINDING CASSETTE SUB-FAMILY B MEMBER 10, MITOCHONDRIAL"/>
    <property type="match status" value="1"/>
</dbReference>
<dbReference type="SUPFAM" id="SSF52540">
    <property type="entry name" value="P-loop containing nucleoside triphosphate hydrolases"/>
    <property type="match status" value="1"/>
</dbReference>
<dbReference type="PANTHER" id="PTHR43394">
    <property type="entry name" value="ATP-DEPENDENT PERMEASE MDL1, MITOCHONDRIAL"/>
    <property type="match status" value="1"/>
</dbReference>
<evidence type="ECO:0000256" key="4">
    <source>
        <dbReference type="ARBA" id="ARBA00022840"/>
    </source>
</evidence>
<dbReference type="GO" id="GO:0005524">
    <property type="term" value="F:ATP binding"/>
    <property type="evidence" value="ECO:0007669"/>
    <property type="project" value="UniProtKB-KW"/>
</dbReference>
<protein>
    <submittedName>
        <fullName evidence="10">ABC transporter, transmembrane region:ABC transporter</fullName>
    </submittedName>
</protein>
<dbReference type="AlphaFoldDB" id="A0A1R4GI38"/>
<evidence type="ECO:0000313" key="10">
    <source>
        <dbReference type="EMBL" id="SJM67602.1"/>
    </source>
</evidence>
<dbReference type="GO" id="GO:0015421">
    <property type="term" value="F:ABC-type oligopeptide transporter activity"/>
    <property type="evidence" value="ECO:0007669"/>
    <property type="project" value="TreeGrafter"/>
</dbReference>
<dbReference type="Pfam" id="PF00005">
    <property type="entry name" value="ABC_tran"/>
    <property type="match status" value="1"/>
</dbReference>
<dbReference type="EMBL" id="FUHU01000044">
    <property type="protein sequence ID" value="SJM67602.1"/>
    <property type="molecule type" value="Genomic_DNA"/>
</dbReference>
<keyword evidence="11" id="KW-1185">Reference proteome</keyword>
<keyword evidence="4" id="KW-0067">ATP-binding</keyword>
<dbReference type="GO" id="GO:0005886">
    <property type="term" value="C:plasma membrane"/>
    <property type="evidence" value="ECO:0007669"/>
    <property type="project" value="UniProtKB-SubCell"/>
</dbReference>
<feature type="domain" description="ABC transporter" evidence="8">
    <location>
        <begin position="352"/>
        <end position="576"/>
    </location>
</feature>
<comment type="subcellular location">
    <subcellularLocation>
        <location evidence="1">Cell membrane</location>
        <topology evidence="1">Multi-pass membrane protein</topology>
    </subcellularLocation>
</comment>
<dbReference type="InterPro" id="IPR011527">
    <property type="entry name" value="ABC1_TM_dom"/>
</dbReference>
<dbReference type="Gene3D" id="3.40.50.300">
    <property type="entry name" value="P-loop containing nucleotide triphosphate hydrolases"/>
    <property type="match status" value="1"/>
</dbReference>
<dbReference type="Gene3D" id="1.20.1560.10">
    <property type="entry name" value="ABC transporter type 1, transmembrane domain"/>
    <property type="match status" value="1"/>
</dbReference>
<feature type="transmembrane region" description="Helical" evidence="7">
    <location>
        <begin position="262"/>
        <end position="286"/>
    </location>
</feature>
<keyword evidence="6 7" id="KW-0472">Membrane</keyword>
<feature type="domain" description="ABC transmembrane type-1" evidence="9">
    <location>
        <begin position="37"/>
        <end position="321"/>
    </location>
</feature>
<dbReference type="Pfam" id="PF00664">
    <property type="entry name" value="ABC_membrane"/>
    <property type="match status" value="1"/>
</dbReference>
<keyword evidence="3" id="KW-0547">Nucleotide-binding</keyword>
<dbReference type="RefSeq" id="WP_029153868.1">
    <property type="nucleotide sequence ID" value="NZ_FUHU01000044.1"/>
</dbReference>
<feature type="transmembrane region" description="Helical" evidence="7">
    <location>
        <begin position="36"/>
        <end position="56"/>
    </location>
</feature>
<sequence>MTGSAETAFDGPLPIATGRTVARTLWRMLAGRRLRLVGLLLLFLLEAATAVVFPLIVGSLVDAVAHTSGSVPASFWWQLAALAGAAIAAGILAWAGAIALARLAETVIAELRENYVAAALGLPRRVIETAGTGDVVTRASDDIAQAAETLPNALPRVAISAFTIVIVGVSLTALDPRYLIGFALTLPLYALTLRWYLRTAPAVYAADRAAESVRGQHILGTLTELPTVTAHRLEHRQLTRIRDAAWQTVRWAMRTRIIQNRLFGRVNLTEAIGLFAVLAVGIWLAYTDSATPGDVTAAALLFLRTVAPIAALLFVMDELQSALAALGRIIGVIEQPVEEAAPRSTGSSDGNVTLHDVSFSYDGSTPVLQNISLAIAPGESVALVGATGSGKSTLAALIAGIHPPTAGRIDRSVPAEQIVTVTQESHVFTGTLAENLSLAEPTADHDLLRDALTVVGANQIPAQLPDGLSTLVGHGGHPLTGSAASHLALARALLANPALVVLDEATADADTADTTALDHATRALTKGRTALVIAHRLSQAASCDRIIVMEHGRIIEQGNHDALLLTNGPYATLWAAWSSGTERDEGAV</sequence>
<evidence type="ECO:0000256" key="5">
    <source>
        <dbReference type="ARBA" id="ARBA00022989"/>
    </source>
</evidence>
<evidence type="ECO:0000313" key="11">
    <source>
        <dbReference type="Proteomes" id="UP000195787"/>
    </source>
</evidence>
<dbReference type="InterPro" id="IPR003593">
    <property type="entry name" value="AAA+_ATPase"/>
</dbReference>
<feature type="transmembrane region" description="Helical" evidence="7">
    <location>
        <begin position="298"/>
        <end position="316"/>
    </location>
</feature>
<gene>
    <name evidence="10" type="ORF">CZ674_12090</name>
</gene>
<proteinExistence type="predicted"/>
<evidence type="ECO:0000256" key="2">
    <source>
        <dbReference type="ARBA" id="ARBA00022692"/>
    </source>
</evidence>
<evidence type="ECO:0000256" key="1">
    <source>
        <dbReference type="ARBA" id="ARBA00004651"/>
    </source>
</evidence>
<evidence type="ECO:0000259" key="8">
    <source>
        <dbReference type="PROSITE" id="PS50893"/>
    </source>
</evidence>
<dbReference type="PROSITE" id="PS50893">
    <property type="entry name" value="ABC_TRANSPORTER_2"/>
    <property type="match status" value="1"/>
</dbReference>
<dbReference type="GeneID" id="303173949"/>
<dbReference type="InterPro" id="IPR036640">
    <property type="entry name" value="ABC1_TM_sf"/>
</dbReference>
<feature type="transmembrane region" description="Helical" evidence="7">
    <location>
        <begin position="76"/>
        <end position="101"/>
    </location>
</feature>
<keyword evidence="2 7" id="KW-0812">Transmembrane</keyword>
<dbReference type="InterPro" id="IPR027417">
    <property type="entry name" value="P-loop_NTPase"/>
</dbReference>
<evidence type="ECO:0000256" key="3">
    <source>
        <dbReference type="ARBA" id="ARBA00022741"/>
    </source>
</evidence>
<feature type="transmembrane region" description="Helical" evidence="7">
    <location>
        <begin position="153"/>
        <end position="172"/>
    </location>
</feature>
<dbReference type="InterPro" id="IPR003439">
    <property type="entry name" value="ABC_transporter-like_ATP-bd"/>
</dbReference>
<dbReference type="GO" id="GO:0016887">
    <property type="term" value="F:ATP hydrolysis activity"/>
    <property type="evidence" value="ECO:0007669"/>
    <property type="project" value="InterPro"/>
</dbReference>
<dbReference type="SUPFAM" id="SSF90123">
    <property type="entry name" value="ABC transporter transmembrane region"/>
    <property type="match status" value="1"/>
</dbReference>
<dbReference type="SMART" id="SM00382">
    <property type="entry name" value="AAA"/>
    <property type="match status" value="1"/>
</dbReference>
<evidence type="ECO:0000256" key="7">
    <source>
        <dbReference type="SAM" id="Phobius"/>
    </source>
</evidence>
<organism evidence="10 11">
    <name type="scientific">Agrococcus casei LMG 22410</name>
    <dbReference type="NCBI Taxonomy" id="1255656"/>
    <lineage>
        <taxon>Bacteria</taxon>
        <taxon>Bacillati</taxon>
        <taxon>Actinomycetota</taxon>
        <taxon>Actinomycetes</taxon>
        <taxon>Micrococcales</taxon>
        <taxon>Microbacteriaceae</taxon>
        <taxon>Agrococcus</taxon>
    </lineage>
</organism>
<dbReference type="PROSITE" id="PS50929">
    <property type="entry name" value="ABC_TM1F"/>
    <property type="match status" value="1"/>
</dbReference>
<keyword evidence="5 7" id="KW-1133">Transmembrane helix</keyword>
<evidence type="ECO:0000259" key="9">
    <source>
        <dbReference type="PROSITE" id="PS50929"/>
    </source>
</evidence>
<name>A0A1R4GI38_9MICO</name>
<dbReference type="CDD" id="cd07346">
    <property type="entry name" value="ABC_6TM_exporters"/>
    <property type="match status" value="1"/>
</dbReference>